<name>A0A0F7JGP7_SALTM</name>
<evidence type="ECO:0000313" key="1">
    <source>
        <dbReference type="EMBL" id="AKH10388.1"/>
    </source>
</evidence>
<sequence>MNIDTTITIDTALNTGLALLGWLYIMSRTWRWLGSIFLKEWKKRRKQELRQKALEAFYDAFELSRIEPGTTARIAIKGDLMIVMFRQEKPNDRTDDDKSRTC</sequence>
<accession>A0A0F7JGP7</accession>
<evidence type="ECO:0000313" key="2">
    <source>
        <dbReference type="EMBL" id="HAD0245573.1"/>
    </source>
</evidence>
<reference evidence="1 3" key="1">
    <citation type="journal article" date="2015" name="Genome Announc.">
        <title>Complete Genome Sequencing of a Multidrug-Resistant and Human-Invasive Salmonella enterica Serovar Typhimurium Strain of the Emerging Sequence Type 213 Genotype.</title>
        <authorList>
            <person name="Calva E."/>
            <person name="Silva C."/>
            <person name="Zaidi M.B."/>
            <person name="Sanchez-Flores A."/>
            <person name="Estrada K."/>
            <person name="Silva G.G."/>
            <person name="Soto-Jimenez L.M."/>
            <person name="Wiesner M."/>
            <person name="Fernandez-Mora M."/>
            <person name="Edwards R.A."/>
            <person name="Vinuesa P."/>
        </authorList>
    </citation>
    <scope>NUCLEOTIDE SEQUENCE [LARGE SCALE GENOMIC DNA]</scope>
    <source>
        <strain evidence="1 3">YU39</strain>
        <plasmid evidence="1 3">pYU39_89</plasmid>
    </source>
</reference>
<dbReference type="EMBL" id="DAANKK010000019">
    <property type="protein sequence ID" value="HAD0245573.1"/>
    <property type="molecule type" value="Genomic_DNA"/>
</dbReference>
<dbReference type="Proteomes" id="UP000034636">
    <property type="component" value="Plasmid pYU39_89"/>
</dbReference>
<reference evidence="2" key="2">
    <citation type="journal article" date="2018" name="Genome Biol.">
        <title>SKESA: strategic k-mer extension for scrupulous assemblies.</title>
        <authorList>
            <person name="Souvorov A."/>
            <person name="Agarwala R."/>
            <person name="Lipman D.J."/>
        </authorList>
    </citation>
    <scope>NUCLEOTIDE SEQUENCE</scope>
    <source>
        <strain evidence="2">Tha16</strain>
    </source>
</reference>
<dbReference type="RefSeq" id="WP_001018053.1">
    <property type="nucleotide sequence ID" value="NZ_CDJP01000179.1"/>
</dbReference>
<dbReference type="Pfam" id="PF15944">
    <property type="entry name" value="DUF4752"/>
    <property type="match status" value="1"/>
</dbReference>
<dbReference type="AlphaFoldDB" id="A0A0F7JGP7"/>
<keyword evidence="1" id="KW-0614">Plasmid</keyword>
<evidence type="ECO:0000313" key="3">
    <source>
        <dbReference type="Proteomes" id="UP000034636"/>
    </source>
</evidence>
<geneLocation type="plasmid" evidence="1 3">
    <name>pYU39_89</name>
</geneLocation>
<dbReference type="PATRIC" id="fig|59201.158.peg.4980"/>
<organism evidence="1 3">
    <name type="scientific">Salmonella typhimurium</name>
    <dbReference type="NCBI Taxonomy" id="90371"/>
    <lineage>
        <taxon>Bacteria</taxon>
        <taxon>Pseudomonadati</taxon>
        <taxon>Pseudomonadota</taxon>
        <taxon>Gammaproteobacteria</taxon>
        <taxon>Enterobacterales</taxon>
        <taxon>Enterobacteriaceae</taxon>
        <taxon>Salmonella</taxon>
    </lineage>
</organism>
<dbReference type="EMBL" id="CP011430">
    <property type="protein sequence ID" value="AKH10388.1"/>
    <property type="molecule type" value="Genomic_DNA"/>
</dbReference>
<dbReference type="InterPro" id="IPR031858">
    <property type="entry name" value="DUF4752"/>
</dbReference>
<reference evidence="2" key="3">
    <citation type="submission" date="2019-08" db="EMBL/GenBank/DDBJ databases">
        <authorList>
            <consortium name="NCBI Pathogen Detection Project"/>
        </authorList>
    </citation>
    <scope>NUCLEOTIDE SEQUENCE</scope>
    <source>
        <strain evidence="2">Tha16</strain>
    </source>
</reference>
<gene>
    <name evidence="2" type="ORF">G0M00_13200</name>
    <name evidence="1" type="ORF">SE14_05054</name>
</gene>
<protein>
    <submittedName>
        <fullName evidence="2">DUF4752 family protein</fullName>
    </submittedName>
    <submittedName>
        <fullName evidence="1">Membrane protein</fullName>
    </submittedName>
</protein>
<proteinExistence type="predicted"/>